<dbReference type="Proteomes" id="UP000828048">
    <property type="component" value="Chromosome 8"/>
</dbReference>
<name>A0ACB7YJV3_9ERIC</name>
<sequence>MLPKPQIPPIQTLISAAASAAATAMVVRSVAKDLIPHEFQHYLFIQLRRFLSAFSNQLTLIIDEYDGLYPNHLFQSAEVYLSSLITPNTKRFRASKSEKENQIKVSMEKGEELTDSFGGFPIKWRLFCQKTRGKYVARQDDYYGGSTPISETRFFELVFHKKIKDKVIKGYLPYILEKSKALKEEQRTLKLWTLKNDRGMGGPRKSLWQSVNLDHPSTFDTLAMELDAKKTNRIAAATAAAAPAGSRRDPFRYDQGSSRVTLSGLLNFIDGLWSSCGDERIIIFTTNHKDRLDPALLRPGRMDVHIHMSYCTPCGFRMLAENYLQISEHPLFSEIERLIQVKQVTPAEVGEQLLKNEEAEVALEGLIEFLEVKKVIEEVKDGEVEEKESGSEGVTRG</sequence>
<evidence type="ECO:0000313" key="1">
    <source>
        <dbReference type="EMBL" id="KAH7853110.1"/>
    </source>
</evidence>
<proteinExistence type="predicted"/>
<accession>A0ACB7YJV3</accession>
<organism evidence="1 2">
    <name type="scientific">Vaccinium darrowii</name>
    <dbReference type="NCBI Taxonomy" id="229202"/>
    <lineage>
        <taxon>Eukaryota</taxon>
        <taxon>Viridiplantae</taxon>
        <taxon>Streptophyta</taxon>
        <taxon>Embryophyta</taxon>
        <taxon>Tracheophyta</taxon>
        <taxon>Spermatophyta</taxon>
        <taxon>Magnoliopsida</taxon>
        <taxon>eudicotyledons</taxon>
        <taxon>Gunneridae</taxon>
        <taxon>Pentapetalae</taxon>
        <taxon>asterids</taxon>
        <taxon>Ericales</taxon>
        <taxon>Ericaceae</taxon>
        <taxon>Vaccinioideae</taxon>
        <taxon>Vaccinieae</taxon>
        <taxon>Vaccinium</taxon>
    </lineage>
</organism>
<keyword evidence="2" id="KW-1185">Reference proteome</keyword>
<gene>
    <name evidence="1" type="ORF">Vadar_033385</name>
</gene>
<dbReference type="EMBL" id="CM037158">
    <property type="protein sequence ID" value="KAH7853110.1"/>
    <property type="molecule type" value="Genomic_DNA"/>
</dbReference>
<reference evidence="1 2" key="1">
    <citation type="journal article" date="2021" name="Hortic Res">
        <title>High-quality reference genome and annotation aids understanding of berry development for evergreen blueberry (Vaccinium darrowii).</title>
        <authorList>
            <person name="Yu J."/>
            <person name="Hulse-Kemp A.M."/>
            <person name="Babiker E."/>
            <person name="Staton M."/>
        </authorList>
    </citation>
    <scope>NUCLEOTIDE SEQUENCE [LARGE SCALE GENOMIC DNA]</scope>
    <source>
        <strain evidence="2">cv. NJ 8807/NJ 8810</strain>
        <tissue evidence="1">Young leaf</tissue>
    </source>
</reference>
<evidence type="ECO:0000313" key="2">
    <source>
        <dbReference type="Proteomes" id="UP000828048"/>
    </source>
</evidence>
<comment type="caution">
    <text evidence="1">The sequence shown here is derived from an EMBL/GenBank/DDBJ whole genome shotgun (WGS) entry which is preliminary data.</text>
</comment>
<protein>
    <submittedName>
        <fullName evidence="1">Uncharacterized protein</fullName>
    </submittedName>
</protein>